<gene>
    <name evidence="1" type="ORF">SAMN05443661_12723</name>
</gene>
<protein>
    <recommendedName>
        <fullName evidence="2">ParB-like nuclease</fullName>
    </recommendedName>
</protein>
<dbReference type="EMBL" id="FORO01000027">
    <property type="protein sequence ID" value="SFJ40694.1"/>
    <property type="molecule type" value="Genomic_DNA"/>
</dbReference>
<organism evidence="1">
    <name type="scientific">Natronobacterium gregoryi</name>
    <dbReference type="NCBI Taxonomy" id="44930"/>
    <lineage>
        <taxon>Archaea</taxon>
        <taxon>Methanobacteriati</taxon>
        <taxon>Methanobacteriota</taxon>
        <taxon>Stenosarchaea group</taxon>
        <taxon>Halobacteria</taxon>
        <taxon>Halobacteriales</taxon>
        <taxon>Natrialbaceae</taxon>
        <taxon>Natronobacterium</taxon>
    </lineage>
</organism>
<proteinExistence type="predicted"/>
<dbReference type="OMA" id="WRGYGQH"/>
<sequence>MTDPELRIGSWKRISGQLDVQFRQTVTARLEATVPVELVRRGHRLRRSLLPSRYTDADPLCVVEVDPHRIERSILETAPTYPQWGRVEGGDWDRRWEPFDDRLVPQAMRQRFVDGQPWRETLLLEAYREQLERFGNAWEHTSIDGFDRRCRAIERLYTSIRTDGYKRQTELRQWSGREPIATRVDEINVDIARDGTLYWRGYGQHRLAIAKLLDLESVPVLLHRRHAGWQTRREQIREWLVDSGDAGDELAVDHPDLTDLVGANRGESS</sequence>
<evidence type="ECO:0000313" key="1">
    <source>
        <dbReference type="EMBL" id="SFJ40694.1"/>
    </source>
</evidence>
<dbReference type="OrthoDB" id="197906at2157"/>
<dbReference type="GeneID" id="14210317"/>
<dbReference type="Proteomes" id="UP000182829">
    <property type="component" value="Unassembled WGS sequence"/>
</dbReference>
<evidence type="ECO:0008006" key="2">
    <source>
        <dbReference type="Google" id="ProtNLM"/>
    </source>
</evidence>
<accession>A0A1I3R2E4</accession>
<reference evidence="1" key="1">
    <citation type="submission" date="2016-10" db="EMBL/GenBank/DDBJ databases">
        <authorList>
            <person name="de Groot N.N."/>
        </authorList>
    </citation>
    <scope>NUCLEOTIDE SEQUENCE [LARGE SCALE GENOMIC DNA]</scope>
    <source>
        <strain evidence="1">SP2</strain>
    </source>
</reference>
<name>A0A1I3R2E4_9EURY</name>
<dbReference type="AlphaFoldDB" id="A0A1I3R2E4"/>
<dbReference type="RefSeq" id="WP_005577017.1">
    <property type="nucleotide sequence ID" value="NZ_FORO01000027.1"/>
</dbReference>